<keyword evidence="1" id="KW-0261">Viral envelope protein</keyword>
<evidence type="ECO:0000313" key="1">
    <source>
        <dbReference type="EMBL" id="ABV49102.1"/>
    </source>
</evidence>
<sequence length="34" mass="3972">CTRPNNKKIEGIRIGPGSAYFTRQIKEHMRQTHC</sequence>
<proteinExistence type="predicted"/>
<organismHost>
    <name type="scientific">Homo sapiens</name>
    <name type="common">Human</name>
    <dbReference type="NCBI Taxonomy" id="9606"/>
</organismHost>
<dbReference type="SUPFAM" id="SSF56502">
    <property type="entry name" value="gp120 core"/>
    <property type="match status" value="1"/>
</dbReference>
<dbReference type="EMBL" id="EF688451">
    <property type="protein sequence ID" value="ABV49102.1"/>
    <property type="molecule type" value="Genomic_RNA"/>
</dbReference>
<feature type="non-terminal residue" evidence="1">
    <location>
        <position position="1"/>
    </location>
</feature>
<dbReference type="InterPro" id="IPR036377">
    <property type="entry name" value="Gp120_core_sf"/>
</dbReference>
<reference evidence="1" key="1">
    <citation type="journal article" date="2008" name="AIDS">
        <title>HIV-1 coreceptor usage and CXCR4-specific viral load predict clinical disease progression during combination antiretroviral therapy.</title>
        <authorList>
            <consortium name="Swiss HIV Cohort Study"/>
            <person name="Weiser B."/>
            <person name="Philpott S."/>
            <person name="Klimkait T."/>
            <person name="Burger H."/>
            <person name="Kitchen C."/>
            <person name="Burgisser P."/>
            <person name="Gorgievski M."/>
            <person name="Perrin L."/>
            <person name="Piffaretti J.C."/>
            <person name="Ledergerber B."/>
        </authorList>
    </citation>
    <scope>NUCLEOTIDE SEQUENCE</scope>
</reference>
<dbReference type="GO" id="GO:0019031">
    <property type="term" value="C:viral envelope"/>
    <property type="evidence" value="ECO:0007669"/>
    <property type="project" value="UniProtKB-KW"/>
</dbReference>
<protein>
    <submittedName>
        <fullName evidence="1">Envelope glycoprotein</fullName>
    </submittedName>
</protein>
<keyword evidence="1" id="KW-0946">Virion</keyword>
<dbReference type="Gene3D" id="2.170.40.20">
    <property type="entry name" value="Human immunodeficiency virus 1, Gp160, envelope glycoprotein"/>
    <property type="match status" value="1"/>
</dbReference>
<feature type="non-terminal residue" evidence="1">
    <location>
        <position position="34"/>
    </location>
</feature>
<name>A9XU37_HV1</name>
<accession>A9XU37</accession>
<gene>
    <name evidence="1" type="primary">env</name>
</gene>
<organism evidence="1">
    <name type="scientific">Human immunodeficiency virus type 1</name>
    <name type="common">HIV-1</name>
    <dbReference type="NCBI Taxonomy" id="11676"/>
    <lineage>
        <taxon>Viruses</taxon>
        <taxon>Riboviria</taxon>
        <taxon>Pararnavirae</taxon>
        <taxon>Artverviricota</taxon>
        <taxon>Revtraviricetes</taxon>
        <taxon>Ortervirales</taxon>
        <taxon>Retroviridae</taxon>
        <taxon>Orthoretrovirinae</taxon>
        <taxon>Lentivirus</taxon>
        <taxon>Lentivirus humimdef1</taxon>
    </lineage>
</organism>